<feature type="region of interest" description="Disordered" evidence="8">
    <location>
        <begin position="1"/>
        <end position="30"/>
    </location>
</feature>
<proteinExistence type="inferred from homology"/>
<dbReference type="PRINTS" id="PR00926">
    <property type="entry name" value="MITOCARRIER"/>
</dbReference>
<sequence>MVSQTDVTSRFNKFADQDPPEGSSQGMGQGNTAYCQNSPLYVDGKDGAAATLVTLAQEAKLATEEVKVPSSNAILSICKSLIAGGVAGGVSRTAVAPLERMKILLQVQNPFNPKYSGTIQGLKSIWGSEGIRGFFKGNGTNCARIIPNSAVKFFAYEEASKSILWAYRKESGQPDAELTPVLRLGAGACAGIIAMSATYPMDMVRGRLTVQVPYVGLNFAVYESLKDWILKHPHWQPDDGADLAVLTKLGCGAAAGTVGQTVAYPLDVIRRRLQMVGWKSASPIVTADGQVKQPMQYTGMVDAFRKTVKYEGVGALYKGLVPNSVKVVPSIALAFVTYELMKDLMGVEMRISD</sequence>
<gene>
    <name evidence="9" type="primary">LOC112279172</name>
</gene>
<dbReference type="PROSITE" id="PS50920">
    <property type="entry name" value="SOLCAR"/>
    <property type="match status" value="2"/>
</dbReference>
<name>A0A7I4FLI8_PHYPA</name>
<dbReference type="Gramene" id="Pp3c2_9870V3.4">
    <property type="protein sequence ID" value="Pp3c2_9870V3.4"/>
    <property type="gene ID" value="Pp3c2_9870"/>
</dbReference>
<feature type="repeat" description="Solcar" evidence="6">
    <location>
        <begin position="75"/>
        <end position="162"/>
    </location>
</feature>
<feature type="repeat" description="Solcar" evidence="6">
    <location>
        <begin position="243"/>
        <end position="344"/>
    </location>
</feature>
<evidence type="ECO:0008006" key="11">
    <source>
        <dbReference type="Google" id="ProtNLM"/>
    </source>
</evidence>
<evidence type="ECO:0000256" key="5">
    <source>
        <dbReference type="ARBA" id="ARBA00023136"/>
    </source>
</evidence>
<evidence type="ECO:0000313" key="10">
    <source>
        <dbReference type="Proteomes" id="UP000006727"/>
    </source>
</evidence>
<dbReference type="Pfam" id="PF00153">
    <property type="entry name" value="Mito_carr"/>
    <property type="match status" value="3"/>
</dbReference>
<dbReference type="EMBL" id="ABEU02000002">
    <property type="status" value="NOT_ANNOTATED_CDS"/>
    <property type="molecule type" value="Genomic_DNA"/>
</dbReference>
<evidence type="ECO:0000256" key="4">
    <source>
        <dbReference type="ARBA" id="ARBA00022737"/>
    </source>
</evidence>
<evidence type="ECO:0000256" key="2">
    <source>
        <dbReference type="ARBA" id="ARBA00022448"/>
    </source>
</evidence>
<dbReference type="InterPro" id="IPR018108">
    <property type="entry name" value="MCP_transmembrane"/>
</dbReference>
<organism evidence="9 10">
    <name type="scientific">Physcomitrium patens</name>
    <name type="common">Spreading-leaved earth moss</name>
    <name type="synonym">Physcomitrella patens</name>
    <dbReference type="NCBI Taxonomy" id="3218"/>
    <lineage>
        <taxon>Eukaryota</taxon>
        <taxon>Viridiplantae</taxon>
        <taxon>Streptophyta</taxon>
        <taxon>Embryophyta</taxon>
        <taxon>Bryophyta</taxon>
        <taxon>Bryophytina</taxon>
        <taxon>Bryopsida</taxon>
        <taxon>Funariidae</taxon>
        <taxon>Funariales</taxon>
        <taxon>Funariaceae</taxon>
        <taxon>Physcomitrium</taxon>
    </lineage>
</organism>
<evidence type="ECO:0000256" key="1">
    <source>
        <dbReference type="ARBA" id="ARBA00004141"/>
    </source>
</evidence>
<keyword evidence="4" id="KW-0677">Repeat</keyword>
<dbReference type="Proteomes" id="UP000006727">
    <property type="component" value="Chromosome 2"/>
</dbReference>
<dbReference type="AlphaFoldDB" id="A0A7I4FLI8"/>
<dbReference type="GO" id="GO:0055085">
    <property type="term" value="P:transmembrane transport"/>
    <property type="evidence" value="ECO:0007669"/>
    <property type="project" value="InterPro"/>
</dbReference>
<keyword evidence="3 6" id="KW-0812">Transmembrane</keyword>
<evidence type="ECO:0000313" key="9">
    <source>
        <dbReference type="EnsemblPlants" id="Pp3c2_9870V3.4"/>
    </source>
</evidence>
<dbReference type="Gene3D" id="1.50.40.10">
    <property type="entry name" value="Mitochondrial carrier domain"/>
    <property type="match status" value="2"/>
</dbReference>
<comment type="similarity">
    <text evidence="7">Belongs to the mitochondrial carrier (TC 2.A.29) family.</text>
</comment>
<keyword evidence="5 6" id="KW-0472">Membrane</keyword>
<comment type="subcellular location">
    <subcellularLocation>
        <location evidence="1">Membrane</location>
        <topology evidence="1">Multi-pass membrane protein</topology>
    </subcellularLocation>
</comment>
<dbReference type="GO" id="GO:0016020">
    <property type="term" value="C:membrane"/>
    <property type="evidence" value="ECO:0007669"/>
    <property type="project" value="UniProtKB-SubCell"/>
</dbReference>
<keyword evidence="10" id="KW-1185">Reference proteome</keyword>
<dbReference type="EnsemblPlants" id="Pp3c2_9870V3.4">
    <property type="protein sequence ID" value="Pp3c2_9870V3.4"/>
    <property type="gene ID" value="Pp3c2_9870"/>
</dbReference>
<reference evidence="9 10" key="1">
    <citation type="journal article" date="2008" name="Science">
        <title>The Physcomitrella genome reveals evolutionary insights into the conquest of land by plants.</title>
        <authorList>
            <person name="Rensing S."/>
            <person name="Lang D."/>
            <person name="Zimmer A."/>
            <person name="Terry A."/>
            <person name="Salamov A."/>
            <person name="Shapiro H."/>
            <person name="Nishiyama T."/>
            <person name="Perroud P.-F."/>
            <person name="Lindquist E."/>
            <person name="Kamisugi Y."/>
            <person name="Tanahashi T."/>
            <person name="Sakakibara K."/>
            <person name="Fujita T."/>
            <person name="Oishi K."/>
            <person name="Shin-I T."/>
            <person name="Kuroki Y."/>
            <person name="Toyoda A."/>
            <person name="Suzuki Y."/>
            <person name="Hashimoto A."/>
            <person name="Yamaguchi K."/>
            <person name="Sugano A."/>
            <person name="Kohara Y."/>
            <person name="Fujiyama A."/>
            <person name="Anterola A."/>
            <person name="Aoki S."/>
            <person name="Ashton N."/>
            <person name="Barbazuk W.B."/>
            <person name="Barker E."/>
            <person name="Bennetzen J."/>
            <person name="Bezanilla M."/>
            <person name="Blankenship R."/>
            <person name="Cho S.H."/>
            <person name="Dutcher S."/>
            <person name="Estelle M."/>
            <person name="Fawcett J.A."/>
            <person name="Gundlach H."/>
            <person name="Hanada K."/>
            <person name="Heyl A."/>
            <person name="Hicks K.A."/>
            <person name="Hugh J."/>
            <person name="Lohr M."/>
            <person name="Mayer K."/>
            <person name="Melkozernov A."/>
            <person name="Murata T."/>
            <person name="Nelson D."/>
            <person name="Pils B."/>
            <person name="Prigge M."/>
            <person name="Reiss B."/>
            <person name="Renner T."/>
            <person name="Rombauts S."/>
            <person name="Rushton P."/>
            <person name="Sanderfoot A."/>
            <person name="Schween G."/>
            <person name="Shiu S.-H."/>
            <person name="Stueber K."/>
            <person name="Theodoulou F.L."/>
            <person name="Tu H."/>
            <person name="Van de Peer Y."/>
            <person name="Verrier P.J."/>
            <person name="Waters E."/>
            <person name="Wood A."/>
            <person name="Yang L."/>
            <person name="Cove D."/>
            <person name="Cuming A."/>
            <person name="Hasebe M."/>
            <person name="Lucas S."/>
            <person name="Mishler D.B."/>
            <person name="Reski R."/>
            <person name="Grigoriev I."/>
            <person name="Quatrano R.S."/>
            <person name="Boore J.L."/>
        </authorList>
    </citation>
    <scope>NUCLEOTIDE SEQUENCE [LARGE SCALE GENOMIC DNA]</scope>
    <source>
        <strain evidence="9 10">cv. Gransden 2004</strain>
    </source>
</reference>
<keyword evidence="2 7" id="KW-0813">Transport</keyword>
<feature type="compositionally biased region" description="Polar residues" evidence="8">
    <location>
        <begin position="1"/>
        <end position="11"/>
    </location>
</feature>
<dbReference type="InterPro" id="IPR002067">
    <property type="entry name" value="MCP"/>
</dbReference>
<evidence type="ECO:0000256" key="8">
    <source>
        <dbReference type="SAM" id="MobiDB-lite"/>
    </source>
</evidence>
<evidence type="ECO:0000256" key="6">
    <source>
        <dbReference type="PROSITE-ProRule" id="PRU00282"/>
    </source>
</evidence>
<reference evidence="9 10" key="2">
    <citation type="journal article" date="2018" name="Plant J.">
        <title>The Physcomitrella patens chromosome-scale assembly reveals moss genome structure and evolution.</title>
        <authorList>
            <person name="Lang D."/>
            <person name="Ullrich K.K."/>
            <person name="Murat F."/>
            <person name="Fuchs J."/>
            <person name="Jenkins J."/>
            <person name="Haas F.B."/>
            <person name="Piednoel M."/>
            <person name="Gundlach H."/>
            <person name="Van Bel M."/>
            <person name="Meyberg R."/>
            <person name="Vives C."/>
            <person name="Morata J."/>
            <person name="Symeonidi A."/>
            <person name="Hiss M."/>
            <person name="Muchero W."/>
            <person name="Kamisugi Y."/>
            <person name="Saleh O."/>
            <person name="Blanc G."/>
            <person name="Decker E.L."/>
            <person name="van Gessel N."/>
            <person name="Grimwood J."/>
            <person name="Hayes R.D."/>
            <person name="Graham S.W."/>
            <person name="Gunter L.E."/>
            <person name="McDaniel S.F."/>
            <person name="Hoernstein S.N.W."/>
            <person name="Larsson A."/>
            <person name="Li F.W."/>
            <person name="Perroud P.F."/>
            <person name="Phillips J."/>
            <person name="Ranjan P."/>
            <person name="Rokshar D.S."/>
            <person name="Rothfels C.J."/>
            <person name="Schneider L."/>
            <person name="Shu S."/>
            <person name="Stevenson D.W."/>
            <person name="Thummler F."/>
            <person name="Tillich M."/>
            <person name="Villarreal Aguilar J.C."/>
            <person name="Widiez T."/>
            <person name="Wong G.K."/>
            <person name="Wymore A."/>
            <person name="Zhang Y."/>
            <person name="Zimmer A.D."/>
            <person name="Quatrano R.S."/>
            <person name="Mayer K.F.X."/>
            <person name="Goodstein D."/>
            <person name="Casacuberta J.M."/>
            <person name="Vandepoele K."/>
            <person name="Reski R."/>
            <person name="Cuming A.C."/>
            <person name="Tuskan G.A."/>
            <person name="Maumus F."/>
            <person name="Salse J."/>
            <person name="Schmutz J."/>
            <person name="Rensing S.A."/>
        </authorList>
    </citation>
    <scope>NUCLEOTIDE SEQUENCE [LARGE SCALE GENOMIC DNA]</scope>
    <source>
        <strain evidence="9 10">cv. Gransden 2004</strain>
    </source>
</reference>
<accession>A0A7I4FLI8</accession>
<evidence type="ECO:0000256" key="7">
    <source>
        <dbReference type="RuleBase" id="RU000488"/>
    </source>
</evidence>
<protein>
    <recommendedName>
        <fullName evidence="11">Mitochondrial carrier protein</fullName>
    </recommendedName>
</protein>
<reference evidence="9" key="3">
    <citation type="submission" date="2020-12" db="UniProtKB">
        <authorList>
            <consortium name="EnsemblPlants"/>
        </authorList>
    </citation>
    <scope>IDENTIFICATION</scope>
</reference>
<dbReference type="SUPFAM" id="SSF103506">
    <property type="entry name" value="Mitochondrial carrier"/>
    <property type="match status" value="1"/>
</dbReference>
<dbReference type="PANTHER" id="PTHR24089">
    <property type="entry name" value="SOLUTE CARRIER FAMILY 25"/>
    <property type="match status" value="1"/>
</dbReference>
<dbReference type="InterPro" id="IPR023395">
    <property type="entry name" value="MCP_dom_sf"/>
</dbReference>
<evidence type="ECO:0000256" key="3">
    <source>
        <dbReference type="ARBA" id="ARBA00022692"/>
    </source>
</evidence>